<accession>A0A062VIW0</accession>
<keyword evidence="1" id="KW-1133">Transmembrane helix</keyword>
<feature type="transmembrane region" description="Helical" evidence="1">
    <location>
        <begin position="274"/>
        <end position="296"/>
    </location>
</feature>
<gene>
    <name evidence="2" type="ORF">HPO_09860</name>
</gene>
<feature type="transmembrane region" description="Helical" evidence="1">
    <location>
        <begin position="86"/>
        <end position="105"/>
    </location>
</feature>
<feature type="transmembrane region" description="Helical" evidence="1">
    <location>
        <begin position="125"/>
        <end position="142"/>
    </location>
</feature>
<evidence type="ECO:0008006" key="4">
    <source>
        <dbReference type="Google" id="ProtNLM"/>
    </source>
</evidence>
<dbReference type="EMBL" id="ARYM01000010">
    <property type="protein sequence ID" value="KCZ98509.1"/>
    <property type="molecule type" value="Genomic_DNA"/>
</dbReference>
<dbReference type="PATRIC" id="fig|1280954.3.peg.1998"/>
<dbReference type="STRING" id="1280954.HPO_09860"/>
<comment type="caution">
    <text evidence="2">The sequence shown here is derived from an EMBL/GenBank/DDBJ whole genome shotgun (WGS) entry which is preliminary data.</text>
</comment>
<feature type="transmembrane region" description="Helical" evidence="1">
    <location>
        <begin position="339"/>
        <end position="359"/>
    </location>
</feature>
<dbReference type="Proteomes" id="UP000027100">
    <property type="component" value="Unassembled WGS sequence"/>
</dbReference>
<keyword evidence="3" id="KW-1185">Reference proteome</keyword>
<keyword evidence="1" id="KW-0472">Membrane</keyword>
<feature type="transmembrane region" description="Helical" evidence="1">
    <location>
        <begin position="233"/>
        <end position="254"/>
    </location>
</feature>
<feature type="transmembrane region" description="Helical" evidence="1">
    <location>
        <begin position="147"/>
        <end position="165"/>
    </location>
</feature>
<dbReference type="AlphaFoldDB" id="A0A062VIW0"/>
<evidence type="ECO:0000256" key="1">
    <source>
        <dbReference type="SAM" id="Phobius"/>
    </source>
</evidence>
<evidence type="ECO:0000313" key="3">
    <source>
        <dbReference type="Proteomes" id="UP000027100"/>
    </source>
</evidence>
<organism evidence="2 3">
    <name type="scientific">Hyphomonas polymorpha PS728</name>
    <dbReference type="NCBI Taxonomy" id="1280954"/>
    <lineage>
        <taxon>Bacteria</taxon>
        <taxon>Pseudomonadati</taxon>
        <taxon>Pseudomonadota</taxon>
        <taxon>Alphaproteobacteria</taxon>
        <taxon>Hyphomonadales</taxon>
        <taxon>Hyphomonadaceae</taxon>
        <taxon>Hyphomonas</taxon>
    </lineage>
</organism>
<name>A0A062VIW0_9PROT</name>
<keyword evidence="1" id="KW-0812">Transmembrane</keyword>
<protein>
    <recommendedName>
        <fullName evidence="4">Heparan-alpha-glucosaminide N-acetyltransferase catalytic domain-containing protein</fullName>
    </recommendedName>
</protein>
<proteinExistence type="predicted"/>
<dbReference type="eggNOG" id="COG1835">
    <property type="taxonomic scope" value="Bacteria"/>
</dbReference>
<feature type="transmembrane region" description="Helical" evidence="1">
    <location>
        <begin position="40"/>
        <end position="65"/>
    </location>
</feature>
<feature type="transmembrane region" description="Helical" evidence="1">
    <location>
        <begin position="303"/>
        <end position="327"/>
    </location>
</feature>
<feature type="transmembrane region" description="Helical" evidence="1">
    <location>
        <begin position="200"/>
        <end position="221"/>
    </location>
</feature>
<evidence type="ECO:0000313" key="2">
    <source>
        <dbReference type="EMBL" id="KCZ98509.1"/>
    </source>
</evidence>
<sequence>MRIIGLDICRSAAILATMFSHALAEGGAQPYYSFDHAGLIWLRFFLQMSPPIFIILFGSVLEIVYRPRIEAGQKQQTIARLLTRAAQCYLLYLVTLLAMLAAGLSSPGYTLRCALFLGGSPYGDILKFYTLALALAPALIFLRDRLGFVALGAVSVIIHLLHPLITQLQVPETSSADVYLSPLICFLIGGGEIVTGGPSFLHGMTFVIWGMMIGRAVIVLSRPSSSRQQIVQAAIGMAALLLVSGAVLLSFWNYDAPLTTVRDLSNLTYRNINHPIYFAFGLFGTLLAVFVCLVLYDGFRVKFGLSLGFAGKTSLFTFSFGNALLYLAPALTLSLTGSWIYTFALFFLVCLQSYAFNWLQTARGNWLATRFQALIVRINSAVGWLPKQLAAPYGGLLGWR</sequence>
<reference evidence="2 3" key="1">
    <citation type="journal article" date="2014" name="Antonie Van Leeuwenhoek">
        <title>Hyphomonas beringensis sp. nov. and Hyphomonas chukchiensis sp. nov., isolated from surface seawater of the Bering Sea and Chukchi Sea.</title>
        <authorList>
            <person name="Li C."/>
            <person name="Lai Q."/>
            <person name="Li G."/>
            <person name="Dong C."/>
            <person name="Wang J."/>
            <person name="Liao Y."/>
            <person name="Shao Z."/>
        </authorList>
    </citation>
    <scope>NUCLEOTIDE SEQUENCE [LARGE SCALE GENOMIC DNA]</scope>
    <source>
        <strain evidence="2 3">PS728</strain>
    </source>
</reference>